<dbReference type="GO" id="GO:1990281">
    <property type="term" value="C:efflux pump complex"/>
    <property type="evidence" value="ECO:0007669"/>
    <property type="project" value="TreeGrafter"/>
</dbReference>
<dbReference type="PANTHER" id="PTHR30469:SF29">
    <property type="entry name" value="BLR2860 PROTEIN"/>
    <property type="match status" value="1"/>
</dbReference>
<dbReference type="AlphaFoldDB" id="A0A383C9C1"/>
<accession>A0A383C9C1</accession>
<name>A0A383C9C1_9ZZZZ</name>
<evidence type="ECO:0000313" key="1">
    <source>
        <dbReference type="EMBL" id="SVE29006.1"/>
    </source>
</evidence>
<organism evidence="1">
    <name type="scientific">marine metagenome</name>
    <dbReference type="NCBI Taxonomy" id="408172"/>
    <lineage>
        <taxon>unclassified sequences</taxon>
        <taxon>metagenomes</taxon>
        <taxon>ecological metagenomes</taxon>
    </lineage>
</organism>
<feature type="non-terminal residue" evidence="1">
    <location>
        <position position="140"/>
    </location>
</feature>
<sequence length="140" mass="15319">MNTSKLLALLIGFALLAWLLSGQFQLSGSEQLVEQEEPLAVVPRVRAIRSFAEATAIEIIASGKSQAKRSVKIRAEVSGKVIAMPREKGEVIQTGDLICEISQDDRHEQLAEAKASVQYSQLKNEGVLRLSRQGFQGKVD</sequence>
<gene>
    <name evidence="1" type="ORF">METZ01_LOCUS481860</name>
</gene>
<dbReference type="Gene3D" id="2.40.50.100">
    <property type="match status" value="1"/>
</dbReference>
<proteinExistence type="predicted"/>
<dbReference type="GO" id="GO:0015562">
    <property type="term" value="F:efflux transmembrane transporter activity"/>
    <property type="evidence" value="ECO:0007669"/>
    <property type="project" value="TreeGrafter"/>
</dbReference>
<reference evidence="1" key="1">
    <citation type="submission" date="2018-05" db="EMBL/GenBank/DDBJ databases">
        <authorList>
            <person name="Lanie J.A."/>
            <person name="Ng W.-L."/>
            <person name="Kazmierczak K.M."/>
            <person name="Andrzejewski T.M."/>
            <person name="Davidsen T.M."/>
            <person name="Wayne K.J."/>
            <person name="Tettelin H."/>
            <person name="Glass J.I."/>
            <person name="Rusch D."/>
            <person name="Podicherti R."/>
            <person name="Tsui H.-C.T."/>
            <person name="Winkler M.E."/>
        </authorList>
    </citation>
    <scope>NUCLEOTIDE SEQUENCE</scope>
</reference>
<dbReference type="Gene3D" id="1.10.287.470">
    <property type="entry name" value="Helix hairpin bin"/>
    <property type="match status" value="1"/>
</dbReference>
<dbReference type="EMBL" id="UINC01207068">
    <property type="protein sequence ID" value="SVE29006.1"/>
    <property type="molecule type" value="Genomic_DNA"/>
</dbReference>
<dbReference type="SUPFAM" id="SSF111369">
    <property type="entry name" value="HlyD-like secretion proteins"/>
    <property type="match status" value="1"/>
</dbReference>
<protein>
    <submittedName>
        <fullName evidence="1">Uncharacterized protein</fullName>
    </submittedName>
</protein>
<dbReference type="PANTHER" id="PTHR30469">
    <property type="entry name" value="MULTIDRUG RESISTANCE PROTEIN MDTA"/>
    <property type="match status" value="1"/>
</dbReference>